<dbReference type="SUPFAM" id="SSF53448">
    <property type="entry name" value="Nucleotide-diphospho-sugar transferases"/>
    <property type="match status" value="1"/>
</dbReference>
<dbReference type="OrthoDB" id="9815559at2"/>
<dbReference type="PANTHER" id="PTHR42866:SF2">
    <property type="entry name" value="3-DEOXY-MANNO-OCTULOSONATE CYTIDYLYLTRANSFERASE, MITOCHONDRIAL"/>
    <property type="match status" value="1"/>
</dbReference>
<keyword evidence="2 4" id="KW-0548">Nucleotidyltransferase</keyword>
<dbReference type="STRING" id="1034943.BN59_01470"/>
<dbReference type="EMBL" id="CCSB01000001">
    <property type="protein sequence ID" value="CDZ77188.1"/>
    <property type="molecule type" value="Genomic_DNA"/>
</dbReference>
<dbReference type="RefSeq" id="WP_043873576.1">
    <property type="nucleotide sequence ID" value="NZ_CCVW01000001.1"/>
</dbReference>
<dbReference type="PANTHER" id="PTHR42866">
    <property type="entry name" value="3-DEOXY-MANNO-OCTULOSONATE CYTIDYLYLTRANSFERASE"/>
    <property type="match status" value="1"/>
</dbReference>
<proteinExistence type="predicted"/>
<dbReference type="InterPro" id="IPR003329">
    <property type="entry name" value="Cytidylyl_trans"/>
</dbReference>
<dbReference type="GO" id="GO:0005829">
    <property type="term" value="C:cytosol"/>
    <property type="evidence" value="ECO:0007669"/>
    <property type="project" value="TreeGrafter"/>
</dbReference>
<organism evidence="4 5">
    <name type="scientific">Legionella massiliensis</name>
    <dbReference type="NCBI Taxonomy" id="1034943"/>
    <lineage>
        <taxon>Bacteria</taxon>
        <taxon>Pseudomonadati</taxon>
        <taxon>Pseudomonadota</taxon>
        <taxon>Gammaproteobacteria</taxon>
        <taxon>Legionellales</taxon>
        <taxon>Legionellaceae</taxon>
        <taxon>Legionella</taxon>
    </lineage>
</organism>
<dbReference type="Proteomes" id="UP000044071">
    <property type="component" value="Unassembled WGS sequence"/>
</dbReference>
<keyword evidence="3" id="KW-0448">Lipopolysaccharide biosynthesis</keyword>
<dbReference type="Pfam" id="PF02348">
    <property type="entry name" value="CTP_transf_3"/>
    <property type="match status" value="1"/>
</dbReference>
<dbReference type="NCBIfam" id="NF003952">
    <property type="entry name" value="PRK05450.1-5"/>
    <property type="match status" value="1"/>
</dbReference>
<dbReference type="eggNOG" id="COG1212">
    <property type="taxonomic scope" value="Bacteria"/>
</dbReference>
<evidence type="ECO:0000256" key="3">
    <source>
        <dbReference type="ARBA" id="ARBA00022985"/>
    </source>
</evidence>
<sequence length="276" mass="30686">MKTAIIIPARYASTRLPGKPLVMIRGQTMLERVVQLSLAAARGLENVSVIVATDDERISAHCRQLGIAFVMTPAEAPTGTDRVAEAVRQMPDKPDFVLNMQGDAPLTPPDFLQAMIESFAKAPCDAVTPVTQLTWEQLDKLRQNKQSTPFSGTTAVFDQTTGKAFWFSKTILPAIRKEDELRKQSDKSPVFRHIGLYGYSRAMLEKYISLVEGPFERLEGLEQLRLLENNYTIRCVPVDFKNRANMSGIDSPEDVARAEALIDKHGELLQQGVPSI</sequence>
<dbReference type="CDD" id="cd02517">
    <property type="entry name" value="CMP-KDO-Synthetase"/>
    <property type="match status" value="1"/>
</dbReference>
<dbReference type="InterPro" id="IPR004528">
    <property type="entry name" value="KdsB"/>
</dbReference>
<evidence type="ECO:0000256" key="2">
    <source>
        <dbReference type="ARBA" id="ARBA00022695"/>
    </source>
</evidence>
<name>A0A078KZJ7_9GAMM</name>
<dbReference type="AlphaFoldDB" id="A0A078KZJ7"/>
<dbReference type="GO" id="GO:0008690">
    <property type="term" value="F:3-deoxy-manno-octulosonate cytidylyltransferase activity"/>
    <property type="evidence" value="ECO:0007669"/>
    <property type="project" value="InterPro"/>
</dbReference>
<keyword evidence="5" id="KW-1185">Reference proteome</keyword>
<protein>
    <submittedName>
        <fullName evidence="4">3-deoxy-manno-octulosonate cytidylyltransferase</fullName>
    </submittedName>
</protein>
<dbReference type="Gene3D" id="3.90.550.10">
    <property type="entry name" value="Spore Coat Polysaccharide Biosynthesis Protein SpsA, Chain A"/>
    <property type="match status" value="1"/>
</dbReference>
<keyword evidence="1 4" id="KW-0808">Transferase</keyword>
<gene>
    <name evidence="4" type="primary">kdsB</name>
    <name evidence="4" type="ORF">BN59_01470</name>
</gene>
<dbReference type="InterPro" id="IPR029044">
    <property type="entry name" value="Nucleotide-diphossugar_trans"/>
</dbReference>
<evidence type="ECO:0000256" key="1">
    <source>
        <dbReference type="ARBA" id="ARBA00022679"/>
    </source>
</evidence>
<evidence type="ECO:0000313" key="5">
    <source>
        <dbReference type="Proteomes" id="UP000044071"/>
    </source>
</evidence>
<accession>A0A078KZJ7</accession>
<evidence type="ECO:0000313" key="4">
    <source>
        <dbReference type="EMBL" id="CDZ77188.1"/>
    </source>
</evidence>
<dbReference type="GO" id="GO:0009103">
    <property type="term" value="P:lipopolysaccharide biosynthetic process"/>
    <property type="evidence" value="ECO:0007669"/>
    <property type="project" value="UniProtKB-KW"/>
</dbReference>
<reference evidence="4 5" key="1">
    <citation type="submission" date="2014-06" db="EMBL/GenBank/DDBJ databases">
        <authorList>
            <person name="Urmite Genomes Urmite Genomes"/>
        </authorList>
    </citation>
    <scope>NUCLEOTIDE SEQUENCE [LARGE SCALE GENOMIC DNA]</scope>
</reference>